<dbReference type="Proteomes" id="UP000789570">
    <property type="component" value="Unassembled WGS sequence"/>
</dbReference>
<evidence type="ECO:0000313" key="3">
    <source>
        <dbReference type="Proteomes" id="UP000789570"/>
    </source>
</evidence>
<feature type="transmembrane region" description="Helical" evidence="1">
    <location>
        <begin position="9"/>
        <end position="27"/>
    </location>
</feature>
<sequence length="185" mass="21895">MYKTYQKNLILIHAQAVHFGTLAYITWFKKLARVYGYNLNLGIDPKISFYELIPWFFILQLYVAFIPKAIKDESHKLMIIIYIGNAYELYYIIESLYNHCSNNLLNEHICGFKYFIQHDSWFQIVFVLSLIAIIIILLQTMNSIICHRNFGNDLGFYLKYQEFTPEFEPCDGIPIQIVPNDIENE</sequence>
<dbReference type="EMBL" id="CAJVPQ010000233">
    <property type="protein sequence ID" value="CAG8460666.1"/>
    <property type="molecule type" value="Genomic_DNA"/>
</dbReference>
<evidence type="ECO:0000313" key="2">
    <source>
        <dbReference type="EMBL" id="CAG8460666.1"/>
    </source>
</evidence>
<feature type="transmembrane region" description="Helical" evidence="1">
    <location>
        <begin position="121"/>
        <end position="138"/>
    </location>
</feature>
<keyword evidence="1" id="KW-0472">Membrane</keyword>
<name>A0A9N8VN42_9GLOM</name>
<protein>
    <submittedName>
        <fullName evidence="2">11150_t:CDS:1</fullName>
    </submittedName>
</protein>
<feature type="transmembrane region" description="Helical" evidence="1">
    <location>
        <begin position="47"/>
        <end position="65"/>
    </location>
</feature>
<organism evidence="2 3">
    <name type="scientific">Funneliformis caledonium</name>
    <dbReference type="NCBI Taxonomy" id="1117310"/>
    <lineage>
        <taxon>Eukaryota</taxon>
        <taxon>Fungi</taxon>
        <taxon>Fungi incertae sedis</taxon>
        <taxon>Mucoromycota</taxon>
        <taxon>Glomeromycotina</taxon>
        <taxon>Glomeromycetes</taxon>
        <taxon>Glomerales</taxon>
        <taxon>Glomeraceae</taxon>
        <taxon>Funneliformis</taxon>
    </lineage>
</organism>
<evidence type="ECO:0000256" key="1">
    <source>
        <dbReference type="SAM" id="Phobius"/>
    </source>
</evidence>
<keyword evidence="1" id="KW-0812">Transmembrane</keyword>
<dbReference type="AlphaFoldDB" id="A0A9N8VN42"/>
<proteinExistence type="predicted"/>
<feature type="transmembrane region" description="Helical" evidence="1">
    <location>
        <begin position="77"/>
        <end position="93"/>
    </location>
</feature>
<keyword evidence="1" id="KW-1133">Transmembrane helix</keyword>
<reference evidence="2" key="1">
    <citation type="submission" date="2021-06" db="EMBL/GenBank/DDBJ databases">
        <authorList>
            <person name="Kallberg Y."/>
            <person name="Tangrot J."/>
            <person name="Rosling A."/>
        </authorList>
    </citation>
    <scope>NUCLEOTIDE SEQUENCE</scope>
    <source>
        <strain evidence="2">UK204</strain>
    </source>
</reference>
<dbReference type="OrthoDB" id="2331958at2759"/>
<comment type="caution">
    <text evidence="2">The sequence shown here is derived from an EMBL/GenBank/DDBJ whole genome shotgun (WGS) entry which is preliminary data.</text>
</comment>
<accession>A0A9N8VN42</accession>
<gene>
    <name evidence="2" type="ORF">FCALED_LOCUS1726</name>
</gene>
<keyword evidence="3" id="KW-1185">Reference proteome</keyword>
<feature type="non-terminal residue" evidence="2">
    <location>
        <position position="185"/>
    </location>
</feature>